<dbReference type="Pfam" id="PF03583">
    <property type="entry name" value="LIP"/>
    <property type="match status" value="1"/>
</dbReference>
<sequence length="454" mass="47765">MVQLRSFLHAVVAATLYTLAYAIPAGVQERGTSVLPTDDAFYSVPSNVQDYAPGSIIRVRKPPSPIAALGLAPANIEDAWQILFRTNDNLDNATATVLTVLVPHKADFSKLLSYQVAEDAAYANCAPSYAFQLKSATSGFLGTIITQAELLLIESALARGWVVIVPDHEGPSGAFLANKLAGQATLDGVRAALNSANTTGIAKDPTIALWGYSGGSLASAFAAELQPSYAPELKIAGIALGGTVPSIPPVITSTDSTAKAGLIPTGMLGLAHQYPELQEILDGQILPEFKDSFDKVVRQCFVADILSFLNKNITAMVRDAGVLGREPAASILAANALGKQTPTIPLFVYKAVRDEVSPVSDTDALVANYCSRGATVTYQRDMTSDHGGLAIVGAAKALSWLIDVMNNKPAAEKCSTQTVVSSLFSKEAFEVFDDIIRNALLGLLGQPIGPSFIG</sequence>
<protein>
    <submittedName>
        <fullName evidence="3">Lipase, secreted</fullName>
    </submittedName>
</protein>
<dbReference type="PANTHER" id="PTHR34853">
    <property type="match status" value="1"/>
</dbReference>
<organism evidence="3 4">
    <name type="scientific">Akanthomyces lecanii RCEF 1005</name>
    <dbReference type="NCBI Taxonomy" id="1081108"/>
    <lineage>
        <taxon>Eukaryota</taxon>
        <taxon>Fungi</taxon>
        <taxon>Dikarya</taxon>
        <taxon>Ascomycota</taxon>
        <taxon>Pezizomycotina</taxon>
        <taxon>Sordariomycetes</taxon>
        <taxon>Hypocreomycetidae</taxon>
        <taxon>Hypocreales</taxon>
        <taxon>Cordycipitaceae</taxon>
        <taxon>Akanthomyces</taxon>
        <taxon>Cordyceps confragosa</taxon>
    </lineage>
</organism>
<dbReference type="InterPro" id="IPR029058">
    <property type="entry name" value="AB_hydrolase_fold"/>
</dbReference>
<proteinExistence type="inferred from homology"/>
<keyword evidence="1" id="KW-0378">Hydrolase</keyword>
<evidence type="ECO:0000313" key="3">
    <source>
        <dbReference type="EMBL" id="OAA71773.1"/>
    </source>
</evidence>
<dbReference type="Proteomes" id="UP000076881">
    <property type="component" value="Unassembled WGS sequence"/>
</dbReference>
<dbReference type="Gene3D" id="1.10.260.130">
    <property type="match status" value="1"/>
</dbReference>
<comment type="similarity">
    <text evidence="2">Belongs to the AB hydrolase superfamily. Lipase family.</text>
</comment>
<dbReference type="AlphaFoldDB" id="A0A168CTH6"/>
<dbReference type="SUPFAM" id="SSF53474">
    <property type="entry name" value="alpha/beta-Hydrolases"/>
    <property type="match status" value="1"/>
</dbReference>
<dbReference type="GO" id="GO:0016042">
    <property type="term" value="P:lipid catabolic process"/>
    <property type="evidence" value="ECO:0007669"/>
    <property type="project" value="UniProtKB-UniRule"/>
</dbReference>
<dbReference type="PANTHER" id="PTHR34853:SF5">
    <property type="entry name" value="LIP-DOMAIN-CONTAINING PROTEIN-RELATED"/>
    <property type="match status" value="1"/>
</dbReference>
<comment type="caution">
    <text evidence="3">The sequence shown here is derived from an EMBL/GenBank/DDBJ whole genome shotgun (WGS) entry which is preliminary data.</text>
</comment>
<feature type="chain" id="PRO_5013435750" evidence="2">
    <location>
        <begin position="23"/>
        <end position="454"/>
    </location>
</feature>
<name>A0A168CTH6_CORDF</name>
<evidence type="ECO:0000313" key="4">
    <source>
        <dbReference type="Proteomes" id="UP000076881"/>
    </source>
</evidence>
<dbReference type="OrthoDB" id="2373480at2759"/>
<accession>A0A168CTH6</accession>
<dbReference type="Gene3D" id="3.40.50.1820">
    <property type="entry name" value="alpha/beta hydrolase"/>
    <property type="match status" value="1"/>
</dbReference>
<keyword evidence="4" id="KW-1185">Reference proteome</keyword>
<dbReference type="InterPro" id="IPR005152">
    <property type="entry name" value="Lipase_secreted"/>
</dbReference>
<evidence type="ECO:0000256" key="1">
    <source>
        <dbReference type="ARBA" id="ARBA00022801"/>
    </source>
</evidence>
<dbReference type="STRING" id="1081108.A0A168CTH6"/>
<dbReference type="GO" id="GO:0004806">
    <property type="term" value="F:triacylglycerol lipase activity"/>
    <property type="evidence" value="ECO:0007669"/>
    <property type="project" value="UniProtKB-UniRule"/>
</dbReference>
<evidence type="ECO:0000256" key="2">
    <source>
        <dbReference type="PIRNR" id="PIRNR029171"/>
    </source>
</evidence>
<feature type="signal peptide" evidence="2">
    <location>
        <begin position="1"/>
        <end position="22"/>
    </location>
</feature>
<gene>
    <name evidence="3" type="ORF">LEL_09008</name>
</gene>
<keyword evidence="2" id="KW-0732">Signal</keyword>
<dbReference type="EMBL" id="AZHF01000008">
    <property type="protein sequence ID" value="OAA71773.1"/>
    <property type="molecule type" value="Genomic_DNA"/>
</dbReference>
<reference evidence="3 4" key="1">
    <citation type="journal article" date="2016" name="Genome Biol. Evol.">
        <title>Divergent and convergent evolution of fungal pathogenicity.</title>
        <authorList>
            <person name="Shang Y."/>
            <person name="Xiao G."/>
            <person name="Zheng P."/>
            <person name="Cen K."/>
            <person name="Zhan S."/>
            <person name="Wang C."/>
        </authorList>
    </citation>
    <scope>NUCLEOTIDE SEQUENCE [LARGE SCALE GENOMIC DNA]</scope>
    <source>
        <strain evidence="3 4">RCEF 1005</strain>
    </source>
</reference>
<dbReference type="PIRSF" id="PIRSF029171">
    <property type="entry name" value="Esterase_LipA"/>
    <property type="match status" value="1"/>
</dbReference>